<dbReference type="EMBL" id="OZ023708">
    <property type="protein sequence ID" value="CAK9879203.1"/>
    <property type="molecule type" value="Genomic_DNA"/>
</dbReference>
<accession>A0ABP1BSF2</accession>
<dbReference type="Proteomes" id="UP001497522">
    <property type="component" value="Chromosome 7"/>
</dbReference>
<reference evidence="1" key="1">
    <citation type="submission" date="2024-03" db="EMBL/GenBank/DDBJ databases">
        <authorList>
            <consortium name="ELIXIR-Norway"/>
            <consortium name="Elixir Norway"/>
        </authorList>
    </citation>
    <scope>NUCLEOTIDE SEQUENCE</scope>
</reference>
<evidence type="ECO:0000313" key="1">
    <source>
        <dbReference type="EMBL" id="CAK9879203.1"/>
    </source>
</evidence>
<proteinExistence type="predicted"/>
<organism evidence="1 2">
    <name type="scientific">Sphagnum jensenii</name>
    <dbReference type="NCBI Taxonomy" id="128206"/>
    <lineage>
        <taxon>Eukaryota</taxon>
        <taxon>Viridiplantae</taxon>
        <taxon>Streptophyta</taxon>
        <taxon>Embryophyta</taxon>
        <taxon>Bryophyta</taxon>
        <taxon>Sphagnophytina</taxon>
        <taxon>Sphagnopsida</taxon>
        <taxon>Sphagnales</taxon>
        <taxon>Sphagnaceae</taxon>
        <taxon>Sphagnum</taxon>
    </lineage>
</organism>
<gene>
    <name evidence="1" type="ORF">CSSPJE1EN2_LOCUS20767</name>
</gene>
<name>A0ABP1BSF2_9BRYO</name>
<protein>
    <submittedName>
        <fullName evidence="1">Uncharacterized protein</fullName>
    </submittedName>
</protein>
<evidence type="ECO:0000313" key="2">
    <source>
        <dbReference type="Proteomes" id="UP001497522"/>
    </source>
</evidence>
<sequence>MLRVQPRLGQLLLLSNQILKIMQQTAPKEFTQILNGCLPVALKVVQCTKDWVTLSLVAGLALRMQKGYHSPTVTLQPSDYAAYHSITAHIS</sequence>
<keyword evidence="2" id="KW-1185">Reference proteome</keyword>